<dbReference type="AlphaFoldDB" id="A0A6N9QV89"/>
<dbReference type="EMBL" id="WMHZ01000001">
    <property type="protein sequence ID" value="NDO76834.1"/>
    <property type="molecule type" value="Genomic_DNA"/>
</dbReference>
<evidence type="ECO:0000313" key="2">
    <source>
        <dbReference type="EMBL" id="NDO76834.1"/>
    </source>
</evidence>
<dbReference type="PANTHER" id="PTHR22642:SF2">
    <property type="entry name" value="PROTEIN LONG AFTER FAR-RED 3"/>
    <property type="match status" value="1"/>
</dbReference>
<feature type="compositionally biased region" description="Low complexity" evidence="1">
    <location>
        <begin position="185"/>
        <end position="203"/>
    </location>
</feature>
<proteinExistence type="predicted"/>
<gene>
    <name evidence="2" type="ORF">GKZ75_00925</name>
</gene>
<reference evidence="2 3" key="1">
    <citation type="submission" date="2019-11" db="EMBL/GenBank/DDBJ databases">
        <title>Draft genome sequence of Kocuria indica DP-K7, a methyl red degrading Actinobacterium.</title>
        <authorList>
            <person name="Kumaran S."/>
            <person name="Tischler D."/>
            <person name="Ngo A.C.R."/>
            <person name="Schultes F."/>
        </authorList>
    </citation>
    <scope>NUCLEOTIDE SEQUENCE [LARGE SCALE GENOMIC DNA]</scope>
    <source>
        <strain evidence="2 3">DP-K7</strain>
    </source>
</reference>
<evidence type="ECO:0000313" key="3">
    <source>
        <dbReference type="Proteomes" id="UP000471026"/>
    </source>
</evidence>
<sequence length="405" mass="41334">MKSEQQTVRVWVNGSVYSPADPFATAVLLDGATVAWVGSDDAARAMAGADVTPGDLRAAVVTPAFVAHHRVDGSRELPRAEHGYGAVELLSSDPDALDAATREVRADGLHALPVLVRRARDTEQLDPSALPSPALGFDAAPFGYPAALADAAREHLVACTRAGLQAVLVLPPSGDGASEGGPSGDGSSEEGSAGGAPSDEGSAGTAGPDAASSSGDPRVDALLDAADAAAKELGGRAFHARGHRIVGVERLSEAQCERLAGLAITVSCQPGRAPLRDLSRAGVPVTLMTDDPNPWTAVKAALEAPDEHLRTSARAAFLALTRGVWRAHRGGTPLAGQLAPGAEATLAVWDAESVMVQQAQGTGASWSTDPRARTPVLPALDDSRLPRCEATVVAGALVSGVESRP</sequence>
<dbReference type="SUPFAM" id="SSF51556">
    <property type="entry name" value="Metallo-dependent hydrolases"/>
    <property type="match status" value="1"/>
</dbReference>
<name>A0A6N9QV89_9MICC</name>
<dbReference type="GO" id="GO:0016810">
    <property type="term" value="F:hydrolase activity, acting on carbon-nitrogen (but not peptide) bonds"/>
    <property type="evidence" value="ECO:0007669"/>
    <property type="project" value="InterPro"/>
</dbReference>
<dbReference type="Proteomes" id="UP000471026">
    <property type="component" value="Unassembled WGS sequence"/>
</dbReference>
<evidence type="ECO:0008006" key="4">
    <source>
        <dbReference type="Google" id="ProtNLM"/>
    </source>
</evidence>
<organism evidence="2 3">
    <name type="scientific">Kocuria marina subsp. indica</name>
    <dbReference type="NCBI Taxonomy" id="1049583"/>
    <lineage>
        <taxon>Bacteria</taxon>
        <taxon>Bacillati</taxon>
        <taxon>Actinomycetota</taxon>
        <taxon>Actinomycetes</taxon>
        <taxon>Micrococcales</taxon>
        <taxon>Micrococcaceae</taxon>
        <taxon>Kocuria</taxon>
    </lineage>
</organism>
<dbReference type="RefSeq" id="WP_162228381.1">
    <property type="nucleotide sequence ID" value="NZ_WMHZ01000001.1"/>
</dbReference>
<dbReference type="Gene3D" id="2.30.40.10">
    <property type="entry name" value="Urease, subunit C, domain 1"/>
    <property type="match status" value="1"/>
</dbReference>
<dbReference type="InterPro" id="IPR032466">
    <property type="entry name" value="Metal_Hydrolase"/>
</dbReference>
<evidence type="ECO:0000256" key="1">
    <source>
        <dbReference type="SAM" id="MobiDB-lite"/>
    </source>
</evidence>
<protein>
    <recommendedName>
        <fullName evidence="4">Amidohydrolase family protein</fullName>
    </recommendedName>
</protein>
<dbReference type="InterPro" id="IPR011059">
    <property type="entry name" value="Metal-dep_hydrolase_composite"/>
</dbReference>
<dbReference type="SUPFAM" id="SSF51338">
    <property type="entry name" value="Composite domain of metallo-dependent hydrolases"/>
    <property type="match status" value="1"/>
</dbReference>
<feature type="region of interest" description="Disordered" evidence="1">
    <location>
        <begin position="170"/>
        <end position="218"/>
    </location>
</feature>
<accession>A0A6N9QV89</accession>
<dbReference type="PANTHER" id="PTHR22642">
    <property type="entry name" value="IMIDAZOLONEPROPIONASE"/>
    <property type="match status" value="1"/>
</dbReference>
<comment type="caution">
    <text evidence="2">The sequence shown here is derived from an EMBL/GenBank/DDBJ whole genome shotgun (WGS) entry which is preliminary data.</text>
</comment>